<accession>A0ACB9CN70</accession>
<evidence type="ECO:0000313" key="2">
    <source>
        <dbReference type="Proteomes" id="UP001055879"/>
    </source>
</evidence>
<name>A0ACB9CN70_ARCLA</name>
<gene>
    <name evidence="1" type="ORF">L6452_15232</name>
</gene>
<dbReference type="Proteomes" id="UP001055879">
    <property type="component" value="Linkage Group LG04"/>
</dbReference>
<protein>
    <submittedName>
        <fullName evidence="1">Uncharacterized protein</fullName>
    </submittedName>
</protein>
<sequence>MHKESGNMEVHSVGSLVVEAKRGAYITLDPNKFVALDEEHTVETGFEGEDRLLPTFEKGILGQHHTREEPTVPGEKGTTFSTSSC</sequence>
<comment type="caution">
    <text evidence="1">The sequence shown here is derived from an EMBL/GenBank/DDBJ whole genome shotgun (WGS) entry which is preliminary data.</text>
</comment>
<evidence type="ECO:0000313" key="1">
    <source>
        <dbReference type="EMBL" id="KAI3735722.1"/>
    </source>
</evidence>
<keyword evidence="2" id="KW-1185">Reference proteome</keyword>
<reference evidence="2" key="1">
    <citation type="journal article" date="2022" name="Mol. Ecol. Resour.">
        <title>The genomes of chicory, endive, great burdock and yacon provide insights into Asteraceae palaeo-polyploidization history and plant inulin production.</title>
        <authorList>
            <person name="Fan W."/>
            <person name="Wang S."/>
            <person name="Wang H."/>
            <person name="Wang A."/>
            <person name="Jiang F."/>
            <person name="Liu H."/>
            <person name="Zhao H."/>
            <person name="Xu D."/>
            <person name="Zhang Y."/>
        </authorList>
    </citation>
    <scope>NUCLEOTIDE SEQUENCE [LARGE SCALE GENOMIC DNA]</scope>
    <source>
        <strain evidence="2">cv. Niubang</strain>
    </source>
</reference>
<dbReference type="EMBL" id="CM042050">
    <property type="protein sequence ID" value="KAI3735722.1"/>
    <property type="molecule type" value="Genomic_DNA"/>
</dbReference>
<reference evidence="1 2" key="2">
    <citation type="journal article" date="2022" name="Mol. Ecol. Resour.">
        <title>The genomes of chicory, endive, great burdock and yacon provide insights into Asteraceae paleo-polyploidization history and plant inulin production.</title>
        <authorList>
            <person name="Fan W."/>
            <person name="Wang S."/>
            <person name="Wang H."/>
            <person name="Wang A."/>
            <person name="Jiang F."/>
            <person name="Liu H."/>
            <person name="Zhao H."/>
            <person name="Xu D."/>
            <person name="Zhang Y."/>
        </authorList>
    </citation>
    <scope>NUCLEOTIDE SEQUENCE [LARGE SCALE GENOMIC DNA]</scope>
    <source>
        <strain evidence="2">cv. Niubang</strain>
    </source>
</reference>
<organism evidence="1 2">
    <name type="scientific">Arctium lappa</name>
    <name type="common">Greater burdock</name>
    <name type="synonym">Lappa major</name>
    <dbReference type="NCBI Taxonomy" id="4217"/>
    <lineage>
        <taxon>Eukaryota</taxon>
        <taxon>Viridiplantae</taxon>
        <taxon>Streptophyta</taxon>
        <taxon>Embryophyta</taxon>
        <taxon>Tracheophyta</taxon>
        <taxon>Spermatophyta</taxon>
        <taxon>Magnoliopsida</taxon>
        <taxon>eudicotyledons</taxon>
        <taxon>Gunneridae</taxon>
        <taxon>Pentapetalae</taxon>
        <taxon>asterids</taxon>
        <taxon>campanulids</taxon>
        <taxon>Asterales</taxon>
        <taxon>Asteraceae</taxon>
        <taxon>Carduoideae</taxon>
        <taxon>Cardueae</taxon>
        <taxon>Arctiinae</taxon>
        <taxon>Arctium</taxon>
    </lineage>
</organism>
<proteinExistence type="predicted"/>